<dbReference type="CDD" id="cd05930">
    <property type="entry name" value="A_NRPS"/>
    <property type="match status" value="1"/>
</dbReference>
<evidence type="ECO:0000256" key="4">
    <source>
        <dbReference type="ARBA" id="ARBA00022553"/>
    </source>
</evidence>
<evidence type="ECO:0000256" key="3">
    <source>
        <dbReference type="ARBA" id="ARBA00022450"/>
    </source>
</evidence>
<organism evidence="7 8">
    <name type="scientific">Streptomyces antimycoticus</name>
    <dbReference type="NCBI Taxonomy" id="68175"/>
    <lineage>
        <taxon>Bacteria</taxon>
        <taxon>Bacillati</taxon>
        <taxon>Actinomycetota</taxon>
        <taxon>Actinomycetes</taxon>
        <taxon>Kitasatosporales</taxon>
        <taxon>Streptomycetaceae</taxon>
        <taxon>Streptomyces</taxon>
        <taxon>Streptomyces violaceusniger group</taxon>
    </lineage>
</organism>
<feature type="domain" description="Carrier" evidence="6">
    <location>
        <begin position="994"/>
        <end position="1069"/>
    </location>
</feature>
<dbReference type="Gene3D" id="3.30.300.30">
    <property type="match status" value="1"/>
</dbReference>
<dbReference type="EMBL" id="AP019620">
    <property type="protein sequence ID" value="BBJ37309.1"/>
    <property type="molecule type" value="Genomic_DNA"/>
</dbReference>
<dbReference type="FunFam" id="2.30.38.10:FF:000001">
    <property type="entry name" value="Non-ribosomal peptide synthetase PvdI"/>
    <property type="match status" value="1"/>
</dbReference>
<dbReference type="InterPro" id="IPR009081">
    <property type="entry name" value="PP-bd_ACP"/>
</dbReference>
<dbReference type="GO" id="GO:0044550">
    <property type="term" value="P:secondary metabolite biosynthetic process"/>
    <property type="evidence" value="ECO:0007669"/>
    <property type="project" value="TreeGrafter"/>
</dbReference>
<feature type="compositionally biased region" description="Low complexity" evidence="5">
    <location>
        <begin position="1528"/>
        <end position="1539"/>
    </location>
</feature>
<dbReference type="InterPro" id="IPR025110">
    <property type="entry name" value="AMP-bd_C"/>
</dbReference>
<dbReference type="Pfam" id="PF00668">
    <property type="entry name" value="Condensation"/>
    <property type="match status" value="2"/>
</dbReference>
<dbReference type="PROSITE" id="PS00455">
    <property type="entry name" value="AMP_BINDING"/>
    <property type="match status" value="1"/>
</dbReference>
<comment type="cofactor">
    <cofactor evidence="1">
        <name>pantetheine 4'-phosphate</name>
        <dbReference type="ChEBI" id="CHEBI:47942"/>
    </cofactor>
</comment>
<dbReference type="InterPro" id="IPR023213">
    <property type="entry name" value="CAT-like_dom_sf"/>
</dbReference>
<dbReference type="InterPro" id="IPR020845">
    <property type="entry name" value="AMP-binding_CS"/>
</dbReference>
<dbReference type="SMART" id="SM00823">
    <property type="entry name" value="PKS_PP"/>
    <property type="match status" value="1"/>
</dbReference>
<dbReference type="GO" id="GO:0003824">
    <property type="term" value="F:catalytic activity"/>
    <property type="evidence" value="ECO:0007669"/>
    <property type="project" value="InterPro"/>
</dbReference>
<dbReference type="FunFam" id="3.30.559.10:FF:000012">
    <property type="entry name" value="Non-ribosomal peptide synthetase"/>
    <property type="match status" value="2"/>
</dbReference>
<dbReference type="Pfam" id="PF00550">
    <property type="entry name" value="PP-binding"/>
    <property type="match status" value="1"/>
</dbReference>
<dbReference type="Gene3D" id="1.10.1200.10">
    <property type="entry name" value="ACP-like"/>
    <property type="match status" value="1"/>
</dbReference>
<dbReference type="GO" id="GO:0017000">
    <property type="term" value="P:antibiotic biosynthetic process"/>
    <property type="evidence" value="ECO:0007669"/>
    <property type="project" value="UniProtKB-ARBA"/>
</dbReference>
<dbReference type="Gene3D" id="2.30.38.10">
    <property type="entry name" value="Luciferase, Domain 3"/>
    <property type="match status" value="1"/>
</dbReference>
<dbReference type="InterPro" id="IPR036736">
    <property type="entry name" value="ACP-like_sf"/>
</dbReference>
<feature type="compositionally biased region" description="Basic residues" evidence="5">
    <location>
        <begin position="1544"/>
        <end position="1557"/>
    </location>
</feature>
<dbReference type="GO" id="GO:0008610">
    <property type="term" value="P:lipid biosynthetic process"/>
    <property type="evidence" value="ECO:0007669"/>
    <property type="project" value="UniProtKB-ARBA"/>
</dbReference>
<evidence type="ECO:0000313" key="7">
    <source>
        <dbReference type="EMBL" id="BBJ37309.1"/>
    </source>
</evidence>
<dbReference type="Gene3D" id="3.30.559.10">
    <property type="entry name" value="Chloramphenicol acetyltransferase-like domain"/>
    <property type="match status" value="2"/>
</dbReference>
<accession>A0A499UJT0</accession>
<evidence type="ECO:0000256" key="1">
    <source>
        <dbReference type="ARBA" id="ARBA00001957"/>
    </source>
</evidence>
<dbReference type="NCBIfam" id="TIGR01733">
    <property type="entry name" value="AA-adenyl-dom"/>
    <property type="match status" value="1"/>
</dbReference>
<reference evidence="7 8" key="1">
    <citation type="journal article" date="2020" name="Int. J. Syst. Evol. Microbiol.">
        <title>Reclassification of Streptomyces castelarensis and Streptomyces sporoclivatus as later heterotypic synonyms of Streptomyces antimycoticus.</title>
        <authorList>
            <person name="Komaki H."/>
            <person name="Tamura T."/>
        </authorList>
    </citation>
    <scope>NUCLEOTIDE SEQUENCE [LARGE SCALE GENOMIC DNA]</scope>
    <source>
        <strain evidence="7 8">NBRC 100767</strain>
    </source>
</reference>
<dbReference type="FunFam" id="1.10.1200.10:FF:000016">
    <property type="entry name" value="Non-ribosomal peptide synthase"/>
    <property type="match status" value="1"/>
</dbReference>
<dbReference type="SUPFAM" id="SSF47336">
    <property type="entry name" value="ACP-like"/>
    <property type="match status" value="1"/>
</dbReference>
<dbReference type="InterPro" id="IPR001242">
    <property type="entry name" value="Condensation_dom"/>
</dbReference>
<dbReference type="InterPro" id="IPR045851">
    <property type="entry name" value="AMP-bd_C_sf"/>
</dbReference>
<sequence>MTHEAPQDLPLSFVQEQLWFLDRLQPGSSLYNIPVALRLSGPLDAEALRLAFGEVMRRHDTLRVRFTDAGGVPRQTLSPDAGIELPLTDLNALDEERREDEARRLVAREAAIPFDLASGPLVRLLLLRLADEDHLLVVTGHHIVLDGASFGILFEELGTAYSALRHGRQPALPKLQMQYADYAREQRDRSYTEQLAFWRRRLADIPPVLQLPGDRPRPAVRSDRGAVERFELDGHLAHRLRMFSQGESTTVPTTLLSAFTTLLGRYCDQQDVVLGTVMYNRPEPEHELLIGYFANTVVLRTDLSGDPTFREVVRNVGETLLEAMDHEDVPFEEVVRAVQPERDASATPLIQVMFGAHHGELLGVPRLDGLTVDTVEVACGTAKFDLGLDVVLEEDRIVCELEYSTDLFDPATVRRMGGHLRRLLEGALGEPDRPIASLDLLTEAEREQILVEWNDTRADGTREHCLHRLFEDQAARTPDDVAVVWQDERLTYRELDERANQVAHTLRARGVGPEVSVGICLERSTATVTALLGVLKAGGGFVALDPDYPGERLAFMLADSRAALLLSESATARALPIGTELPALLLDTDAADIAARPVTPPATGVTPANLACLIYTSGSTGAPKCAALTHGNFTNYFHFFERTYDLSKKLRAHLQTASFAFDLFIADTMRALFTGATLVLCPREVALTPSLLYDLMVREGVNSAEFIPPLLRVLLDHVEESGQTLRFVDILMAGGDSWYVRDFERAKRLCSPDTLLIDTYGLTEAAIDNAHFVGEEAGDSPDSVVPIGRPIGNTQLYILNRAMQPMPVGVPGELYIGGAGVGRGYFGRPALTADRYVPDPFSGVPGSRLYRTGDLTRYRPDGTIEILGRADHQVKVRGYRIELGEIEEALRQHPVVEDALVLLHEKTLGDRHLVAYVSAAPGQWPADEDTRPEWQREVLARLKEQLRGRLPAYMVPSAVILLERMPLNSNGKLDRRALPSPVLELAQLGGGDAAPRTPVEEIVAGVWCDVIGVAAVGAHDNFFSLGGHSLLATRVLARLRDALGTELPVRAIYESPTVAALAERIETHRQGAAPRTPSIVPSPRLSGQPFPLSFAQQRLWFIDQLEPDSAAYHVPTPMRLHGPLDTEALRLSFQAVAERHEVLRTVFTTVDGVPQQVVRPTRPWELPLTDLTALPPEERRREAEQLVRDDAARPFDLAHGPLLRTALLRVAPQEHILLLTMHHIVTDGWSGSIFFEDLAALYAAHRRHETADLPELPLRYADFAEWQRERLHGKALEEHLGFWRRRLADAPRTIDLPVDRPRSSARGSAGGEVTFVLPAELLARLKALSRAEDTTLFMTLLAAFQALLARLTGQDDIVVATPTAGRDHTELERLVGFFVNTLAMRTDLSGDPAFHTLLERVRHVALDAYVHGELPFEKIVEELSPDRTVGHNPLAQVLFVLQNSPPETVELAGLTVEPEPCENAAAQFDLSMSLTETPTGLEGVLSYRTELFDPGTAERIADQWSVLLRGVADRPGTRISELPLTEGTTTPSPAATRRAAPPPPRRHCPRSSTRRPRALPIGPR</sequence>
<dbReference type="FunFam" id="3.30.300.30:FF:000010">
    <property type="entry name" value="Enterobactin synthetase component F"/>
    <property type="match status" value="1"/>
</dbReference>
<dbReference type="GO" id="GO:0005829">
    <property type="term" value="C:cytosol"/>
    <property type="evidence" value="ECO:0007669"/>
    <property type="project" value="TreeGrafter"/>
</dbReference>
<proteinExistence type="inferred from homology"/>
<dbReference type="SUPFAM" id="SSF56801">
    <property type="entry name" value="Acetyl-CoA synthetase-like"/>
    <property type="match status" value="1"/>
</dbReference>
<name>A0A499UJT0_9ACTN</name>
<keyword evidence="3" id="KW-0596">Phosphopantetheine</keyword>
<dbReference type="InterPro" id="IPR000873">
    <property type="entry name" value="AMP-dep_synth/lig_dom"/>
</dbReference>
<dbReference type="InterPro" id="IPR010071">
    <property type="entry name" value="AA_adenyl_dom"/>
</dbReference>
<evidence type="ECO:0000256" key="2">
    <source>
        <dbReference type="ARBA" id="ARBA00006432"/>
    </source>
</evidence>
<dbReference type="CDD" id="cd19531">
    <property type="entry name" value="LCL_NRPS-like"/>
    <property type="match status" value="2"/>
</dbReference>
<dbReference type="InterPro" id="IPR020806">
    <property type="entry name" value="PKS_PP-bd"/>
</dbReference>
<dbReference type="Gene3D" id="3.30.559.30">
    <property type="entry name" value="Nonribosomal peptide synthetase, condensation domain"/>
    <property type="match status" value="2"/>
</dbReference>
<keyword evidence="4" id="KW-0597">Phosphoprotein</keyword>
<dbReference type="Gene3D" id="3.40.50.980">
    <property type="match status" value="2"/>
</dbReference>
<dbReference type="FunFam" id="3.40.50.980:FF:000001">
    <property type="entry name" value="Non-ribosomal peptide synthetase"/>
    <property type="match status" value="1"/>
</dbReference>
<dbReference type="GO" id="GO:0043041">
    <property type="term" value="P:amino acid activation for nonribosomal peptide biosynthetic process"/>
    <property type="evidence" value="ECO:0007669"/>
    <property type="project" value="TreeGrafter"/>
</dbReference>
<dbReference type="GO" id="GO:0072330">
    <property type="term" value="P:monocarboxylic acid biosynthetic process"/>
    <property type="evidence" value="ECO:0007669"/>
    <property type="project" value="UniProtKB-ARBA"/>
</dbReference>
<evidence type="ECO:0000256" key="5">
    <source>
        <dbReference type="SAM" id="MobiDB-lite"/>
    </source>
</evidence>
<dbReference type="Pfam" id="PF00501">
    <property type="entry name" value="AMP-binding"/>
    <property type="match status" value="1"/>
</dbReference>
<evidence type="ECO:0000313" key="8">
    <source>
        <dbReference type="Proteomes" id="UP000463951"/>
    </source>
</evidence>
<dbReference type="PROSITE" id="PS00012">
    <property type="entry name" value="PHOSPHOPANTETHEINE"/>
    <property type="match status" value="1"/>
</dbReference>
<feature type="region of interest" description="Disordered" evidence="5">
    <location>
        <begin position="1518"/>
        <end position="1564"/>
    </location>
</feature>
<dbReference type="PANTHER" id="PTHR45527:SF1">
    <property type="entry name" value="FATTY ACID SYNTHASE"/>
    <property type="match status" value="1"/>
</dbReference>
<dbReference type="Pfam" id="PF13193">
    <property type="entry name" value="AMP-binding_C"/>
    <property type="match status" value="1"/>
</dbReference>
<dbReference type="SUPFAM" id="SSF52777">
    <property type="entry name" value="CoA-dependent acyltransferases"/>
    <property type="match status" value="4"/>
</dbReference>
<dbReference type="Proteomes" id="UP000463951">
    <property type="component" value="Chromosome"/>
</dbReference>
<dbReference type="InterPro" id="IPR006162">
    <property type="entry name" value="Ppantetheine_attach_site"/>
</dbReference>
<dbReference type="PROSITE" id="PS50075">
    <property type="entry name" value="CARRIER"/>
    <property type="match status" value="1"/>
</dbReference>
<dbReference type="PANTHER" id="PTHR45527">
    <property type="entry name" value="NONRIBOSOMAL PEPTIDE SYNTHETASE"/>
    <property type="match status" value="1"/>
</dbReference>
<comment type="similarity">
    <text evidence="2">Belongs to the ATP-dependent AMP-binding enzyme family.</text>
</comment>
<evidence type="ECO:0000259" key="6">
    <source>
        <dbReference type="PROSITE" id="PS50075"/>
    </source>
</evidence>
<protein>
    <recommendedName>
        <fullName evidence="6">Carrier domain-containing protein</fullName>
    </recommendedName>
</protein>
<dbReference type="GO" id="GO:0031177">
    <property type="term" value="F:phosphopantetheine binding"/>
    <property type="evidence" value="ECO:0007669"/>
    <property type="project" value="InterPro"/>
</dbReference>
<gene>
    <name evidence="7" type="ORF">SSPO_000270</name>
</gene>